<protein>
    <submittedName>
        <fullName evidence="2">DUF308 domain-containing protein</fullName>
    </submittedName>
</protein>
<dbReference type="EMBL" id="JAGSND010000008">
    <property type="protein sequence ID" value="MBR0598799.1"/>
    <property type="molecule type" value="Genomic_DNA"/>
</dbReference>
<proteinExistence type="predicted"/>
<keyword evidence="1" id="KW-0472">Membrane</keyword>
<dbReference type="Proteomes" id="UP000675664">
    <property type="component" value="Unassembled WGS sequence"/>
</dbReference>
<dbReference type="InterPro" id="IPR052712">
    <property type="entry name" value="Acid_resist_chaperone_HdeD"/>
</dbReference>
<sequence length="174" mass="18803">MRLLKIIAGAILILTGVFCFANQGATFLTIAFILGCAMLISGISGILAYLFIRKNRELSNMVFTEGVMTFLLGSLVLSNQLITEAVVPVFFGLWAIFSGVLRISEAFGLHNKRKRAWQWTLGLGAISILAGIYAFLNSVIASLSVILIIGFIFIIQGANVLIAGIHLPANKKSK</sequence>
<dbReference type="GO" id="GO:0005886">
    <property type="term" value="C:plasma membrane"/>
    <property type="evidence" value="ECO:0007669"/>
    <property type="project" value="TreeGrafter"/>
</dbReference>
<dbReference type="PANTHER" id="PTHR34989">
    <property type="entry name" value="PROTEIN HDED"/>
    <property type="match status" value="1"/>
</dbReference>
<evidence type="ECO:0000256" key="1">
    <source>
        <dbReference type="SAM" id="Phobius"/>
    </source>
</evidence>
<keyword evidence="3" id="KW-1185">Reference proteome</keyword>
<feature type="transmembrane region" description="Helical" evidence="1">
    <location>
        <begin position="142"/>
        <end position="165"/>
    </location>
</feature>
<keyword evidence="1" id="KW-1133">Transmembrane helix</keyword>
<dbReference type="InterPro" id="IPR005325">
    <property type="entry name" value="DUF308_memb"/>
</dbReference>
<dbReference type="Pfam" id="PF03729">
    <property type="entry name" value="DUF308"/>
    <property type="match status" value="1"/>
</dbReference>
<accession>A0A8J7W0Z0</accession>
<dbReference type="AlphaFoldDB" id="A0A8J7W0Z0"/>
<evidence type="ECO:0000313" key="2">
    <source>
        <dbReference type="EMBL" id="MBR0598799.1"/>
    </source>
</evidence>
<name>A0A8J7W0Z0_9FIRM</name>
<gene>
    <name evidence="2" type="ORF">KCX82_12990</name>
</gene>
<dbReference type="PANTHER" id="PTHR34989:SF1">
    <property type="entry name" value="PROTEIN HDED"/>
    <property type="match status" value="1"/>
</dbReference>
<comment type="caution">
    <text evidence="2">The sequence shown here is derived from an EMBL/GenBank/DDBJ whole genome shotgun (WGS) entry which is preliminary data.</text>
</comment>
<feature type="transmembrane region" description="Helical" evidence="1">
    <location>
        <begin position="58"/>
        <end position="79"/>
    </location>
</feature>
<evidence type="ECO:0000313" key="3">
    <source>
        <dbReference type="Proteomes" id="UP000675664"/>
    </source>
</evidence>
<keyword evidence="1" id="KW-0812">Transmembrane</keyword>
<feature type="transmembrane region" description="Helical" evidence="1">
    <location>
        <begin position="29"/>
        <end position="51"/>
    </location>
</feature>
<reference evidence="2" key="1">
    <citation type="submission" date="2021-04" db="EMBL/GenBank/DDBJ databases">
        <title>Sinoanaerobacter chloroacetimidivorans sp. nov., an obligate anaerobic bacterium isolated from anaerobic sludge.</title>
        <authorList>
            <person name="Bao Y."/>
        </authorList>
    </citation>
    <scope>NUCLEOTIDE SEQUENCE</scope>
    <source>
        <strain evidence="2">BAD-6</strain>
    </source>
</reference>
<reference evidence="2" key="2">
    <citation type="submission" date="2021-04" db="EMBL/GenBank/DDBJ databases">
        <authorList>
            <person name="Liu J."/>
        </authorList>
    </citation>
    <scope>NUCLEOTIDE SEQUENCE</scope>
    <source>
        <strain evidence="2">BAD-6</strain>
    </source>
</reference>
<dbReference type="RefSeq" id="WP_227018926.1">
    <property type="nucleotide sequence ID" value="NZ_JAGSND010000008.1"/>
</dbReference>
<feature type="transmembrane region" description="Helical" evidence="1">
    <location>
        <begin position="116"/>
        <end position="136"/>
    </location>
</feature>
<feature type="transmembrane region" description="Helical" evidence="1">
    <location>
        <begin position="85"/>
        <end position="104"/>
    </location>
</feature>
<organism evidence="2 3">
    <name type="scientific">Sinanaerobacter chloroacetimidivorans</name>
    <dbReference type="NCBI Taxonomy" id="2818044"/>
    <lineage>
        <taxon>Bacteria</taxon>
        <taxon>Bacillati</taxon>
        <taxon>Bacillota</taxon>
        <taxon>Clostridia</taxon>
        <taxon>Peptostreptococcales</taxon>
        <taxon>Anaerovoracaceae</taxon>
        <taxon>Sinanaerobacter</taxon>
    </lineage>
</organism>